<dbReference type="Proteomes" id="UP000265496">
    <property type="component" value="Unassembled WGS sequence"/>
</dbReference>
<feature type="transmembrane region" description="Helical" evidence="6">
    <location>
        <begin position="7"/>
        <end position="24"/>
    </location>
</feature>
<evidence type="ECO:0000256" key="5">
    <source>
        <dbReference type="ARBA" id="ARBA00023136"/>
    </source>
</evidence>
<keyword evidence="2 6" id="KW-0812">Transmembrane</keyword>
<evidence type="ECO:0000256" key="6">
    <source>
        <dbReference type="SAM" id="Phobius"/>
    </source>
</evidence>
<dbReference type="Pfam" id="PF05140">
    <property type="entry name" value="ResB"/>
    <property type="match status" value="1"/>
</dbReference>
<protein>
    <recommendedName>
        <fullName evidence="7">ResB-like domain-containing protein</fullName>
    </recommendedName>
</protein>
<reference evidence="8 9" key="2">
    <citation type="submission" date="2018-10" db="EMBL/GenBank/DDBJ databases">
        <title>Draft genome sequence of Candidatus Sulcia muelleri from Kolla paulula, a vector of Xylella fastidiosa causing Pierces disease of grapevine in Taiwan.</title>
        <authorList>
            <person name="Shih H.-T."/>
        </authorList>
    </citation>
    <scope>NUCLEOTIDE SEQUENCE [LARGE SCALE GENOMIC DNA]</scope>
    <source>
        <strain evidence="8 9">KPTW1</strain>
    </source>
</reference>
<keyword evidence="4 6" id="KW-1133">Transmembrane helix</keyword>
<dbReference type="InterPro" id="IPR007816">
    <property type="entry name" value="ResB-like_domain"/>
</dbReference>
<name>A0A3A1MLV5_9FLAO</name>
<evidence type="ECO:0000256" key="2">
    <source>
        <dbReference type="ARBA" id="ARBA00022692"/>
    </source>
</evidence>
<dbReference type="AlphaFoldDB" id="A0A3A1MLV5"/>
<keyword evidence="3" id="KW-0201">Cytochrome c-type biogenesis</keyword>
<comment type="caution">
    <text evidence="8">The sequence shown here is derived from an EMBL/GenBank/DDBJ whole genome shotgun (WGS) entry which is preliminary data.</text>
</comment>
<proteinExistence type="predicted"/>
<feature type="domain" description="ResB-like" evidence="7">
    <location>
        <begin position="331"/>
        <end position="402"/>
    </location>
</feature>
<sequence length="451" mass="53445">MIKTRFFSILIIIYVFSLAIATYIEKIYSTDTAQAVIYHSKWFEFIMLLLIINIILNIKKYKLFSFKKWPIFILHISFIFIFLGGVISRYIGYNGILSIREGEKSNYLISNKKYLQIYISDNNKCIFYKKNYIISYLHNNYKGFFSFKKKKILLKLTNYFRNVKEIFIPDNLGKKYINIITVYKDKSKNNYLKSGKIKNIGGYYFSFNKHVKGVINIFELKDKLFIETPLNIEIFNKNHNNLKNKLISELEISSLYQIDQINFFLNKKPFLGKIEYIPINTNSNSLEYPSSITAILYKNNKIKKVNFLINKKSTLIKKNINFFGKNISIGYGPIILYLPFYVKLIKFLLDKYPGSSQPSSFRSKLQILDKKIIKNYNIYMNSIINYKGYRFFQSGYNSDEKGTILYVSHDFWGYNISYLGYLILIIGMFFTSFWKGTRFFKLKSKLKNNLF</sequence>
<dbReference type="GO" id="GO:0016020">
    <property type="term" value="C:membrane"/>
    <property type="evidence" value="ECO:0007669"/>
    <property type="project" value="UniProtKB-SubCell"/>
</dbReference>
<evidence type="ECO:0000256" key="1">
    <source>
        <dbReference type="ARBA" id="ARBA00004141"/>
    </source>
</evidence>
<gene>
    <name evidence="8" type="ORF">D2A33_00805</name>
</gene>
<evidence type="ECO:0000256" key="4">
    <source>
        <dbReference type="ARBA" id="ARBA00022989"/>
    </source>
</evidence>
<organism evidence="8 9">
    <name type="scientific">Candidatus Karelsulcia muelleri</name>
    <dbReference type="NCBI Taxonomy" id="336810"/>
    <lineage>
        <taxon>Bacteria</taxon>
        <taxon>Pseudomonadati</taxon>
        <taxon>Bacteroidota</taxon>
        <taxon>Flavobacteriia</taxon>
        <taxon>Flavobacteriales</taxon>
        <taxon>Candidatus Karelsulcia</taxon>
    </lineage>
</organism>
<reference evidence="9" key="1">
    <citation type="submission" date="2018-08" db="EMBL/GenBank/DDBJ databases">
        <authorList>
            <person name="Dai Z."/>
        </authorList>
    </citation>
    <scope>NUCLEOTIDE SEQUENCE [LARGE SCALE GENOMIC DNA]</scope>
    <source>
        <strain evidence="9">KPTW1</strain>
    </source>
</reference>
<feature type="transmembrane region" description="Helical" evidence="6">
    <location>
        <begin position="36"/>
        <end position="58"/>
    </location>
</feature>
<evidence type="ECO:0000259" key="7">
    <source>
        <dbReference type="Pfam" id="PF05140"/>
    </source>
</evidence>
<dbReference type="GO" id="GO:0017004">
    <property type="term" value="P:cytochrome complex assembly"/>
    <property type="evidence" value="ECO:0007669"/>
    <property type="project" value="UniProtKB-KW"/>
</dbReference>
<dbReference type="EMBL" id="QWZP01000003">
    <property type="protein sequence ID" value="RIU86188.1"/>
    <property type="molecule type" value="Genomic_DNA"/>
</dbReference>
<comment type="subcellular location">
    <subcellularLocation>
        <location evidence="1">Membrane</location>
        <topology evidence="1">Multi-pass membrane protein</topology>
    </subcellularLocation>
</comment>
<evidence type="ECO:0000256" key="3">
    <source>
        <dbReference type="ARBA" id="ARBA00022748"/>
    </source>
</evidence>
<feature type="transmembrane region" description="Helical" evidence="6">
    <location>
        <begin position="70"/>
        <end position="91"/>
    </location>
</feature>
<feature type="transmembrane region" description="Helical" evidence="6">
    <location>
        <begin position="411"/>
        <end position="434"/>
    </location>
</feature>
<dbReference type="RefSeq" id="WP_158366107.1">
    <property type="nucleotide sequence ID" value="NZ_QWZP01000003.1"/>
</dbReference>
<accession>A0A3A1MLV5</accession>
<keyword evidence="5 6" id="KW-0472">Membrane</keyword>
<evidence type="ECO:0000313" key="8">
    <source>
        <dbReference type="EMBL" id="RIU86188.1"/>
    </source>
</evidence>
<evidence type="ECO:0000313" key="9">
    <source>
        <dbReference type="Proteomes" id="UP000265496"/>
    </source>
</evidence>